<protein>
    <submittedName>
        <fullName evidence="3">Formin-like protein 14 isoform X2</fullName>
    </submittedName>
</protein>
<evidence type="ECO:0000313" key="3">
    <source>
        <dbReference type="RefSeq" id="XP_021293563.1"/>
    </source>
</evidence>
<evidence type="ECO:0000313" key="2">
    <source>
        <dbReference type="Proteomes" id="UP000504621"/>
    </source>
</evidence>
<accession>A0A6J1B2U4</accession>
<organism evidence="2 3">
    <name type="scientific">Herrania umbratica</name>
    <dbReference type="NCBI Taxonomy" id="108875"/>
    <lineage>
        <taxon>Eukaryota</taxon>
        <taxon>Viridiplantae</taxon>
        <taxon>Streptophyta</taxon>
        <taxon>Embryophyta</taxon>
        <taxon>Tracheophyta</taxon>
        <taxon>Spermatophyta</taxon>
        <taxon>Magnoliopsida</taxon>
        <taxon>eudicotyledons</taxon>
        <taxon>Gunneridae</taxon>
        <taxon>Pentapetalae</taxon>
        <taxon>rosids</taxon>
        <taxon>malvids</taxon>
        <taxon>Malvales</taxon>
        <taxon>Malvaceae</taxon>
        <taxon>Byttnerioideae</taxon>
        <taxon>Herrania</taxon>
    </lineage>
</organism>
<gene>
    <name evidence="3" type="primary">LOC110423604</name>
</gene>
<feature type="region of interest" description="Disordered" evidence="1">
    <location>
        <begin position="1"/>
        <end position="79"/>
    </location>
</feature>
<dbReference type="GeneID" id="110423604"/>
<dbReference type="AlphaFoldDB" id="A0A6J1B2U4"/>
<feature type="compositionally biased region" description="Pro residues" evidence="1">
    <location>
        <begin position="20"/>
        <end position="34"/>
    </location>
</feature>
<dbReference type="RefSeq" id="XP_021293563.1">
    <property type="nucleotide sequence ID" value="XM_021437888.1"/>
</dbReference>
<proteinExistence type="predicted"/>
<sequence>MSYHHQHIFHEPQPASGHSPPYPPPGIPPPPPPLGYTHTHHSPSPSTLPGYQGYFHEGYTPSSPPPPPPPLPTRNDYHHNGCSSFLTGWEKVRASRRF</sequence>
<feature type="compositionally biased region" description="Pro residues" evidence="1">
    <location>
        <begin position="62"/>
        <end position="72"/>
    </location>
</feature>
<reference evidence="3" key="1">
    <citation type="submission" date="2025-08" db="UniProtKB">
        <authorList>
            <consortium name="RefSeq"/>
        </authorList>
    </citation>
    <scope>IDENTIFICATION</scope>
    <source>
        <tissue evidence="3">Leaf</tissue>
    </source>
</reference>
<dbReference type="Proteomes" id="UP000504621">
    <property type="component" value="Unplaced"/>
</dbReference>
<evidence type="ECO:0000256" key="1">
    <source>
        <dbReference type="SAM" id="MobiDB-lite"/>
    </source>
</evidence>
<name>A0A6J1B2U4_9ROSI</name>
<keyword evidence="2" id="KW-1185">Reference proteome</keyword>